<proteinExistence type="predicted"/>
<dbReference type="Proteomes" id="UP001139493">
    <property type="component" value="Unassembled WGS sequence"/>
</dbReference>
<dbReference type="Gene3D" id="1.10.30.50">
    <property type="match status" value="1"/>
</dbReference>
<evidence type="ECO:0000313" key="1">
    <source>
        <dbReference type="EMBL" id="MCP2264641.1"/>
    </source>
</evidence>
<dbReference type="EMBL" id="JAMTCS010000005">
    <property type="protein sequence ID" value="MCP2264641.1"/>
    <property type="molecule type" value="Genomic_DNA"/>
</dbReference>
<dbReference type="InterPro" id="IPR003615">
    <property type="entry name" value="HNH_nuc"/>
</dbReference>
<comment type="caution">
    <text evidence="1">The sequence shown here is derived from an EMBL/GenBank/DDBJ whole genome shotgun (WGS) entry which is preliminary data.</text>
</comment>
<reference evidence="1" key="1">
    <citation type="submission" date="2022-06" db="EMBL/GenBank/DDBJ databases">
        <title>Genomic Encyclopedia of Archaeal and Bacterial Type Strains, Phase II (KMG-II): from individual species to whole genera.</title>
        <authorList>
            <person name="Goeker M."/>
        </authorList>
    </citation>
    <scope>NUCLEOTIDE SEQUENCE</scope>
    <source>
        <strain evidence="1">DSM 26652</strain>
    </source>
</reference>
<keyword evidence="2" id="KW-1185">Reference proteome</keyword>
<dbReference type="AlphaFoldDB" id="A0A9X2G8L3"/>
<dbReference type="CDD" id="cd00085">
    <property type="entry name" value="HNHc"/>
    <property type="match status" value="1"/>
</dbReference>
<accession>A0A9X2G8L3</accession>
<sequence length="378" mass="42999">MTNTDLVGVGAYAYPSAPVSLTVTLAVDGEWVQTDVQLGGNHWNRFGVALEAVTADEVIVELAWHGDVDVSLWGLAAGPLELPDALVDDVPVSELNKTHLAPETFYLVQDVALGLDLDEEESTIFTEVPGETVTLKKCSYCQRMLPVDSDRLGTLAFHKHNAKPTKHQNECRACKKWRINDSFNPLRTTDQLHESSLITRERRLFLRDPERLQQYKKREGAGLKSQIWERFGRQCFYCGKRLELTEVQLDHTRPLAYLWPIDEFATCLCAVHNNQKTDKFPVDFYNDHQLRELSQITGLPYTELTAKAVNQDELERIRLDIVTFAREWEPRTFAATARKVRELMPHVDLFEELKAADEYVHAELVDALAKRPLGVQGL</sequence>
<evidence type="ECO:0000313" key="2">
    <source>
        <dbReference type="Proteomes" id="UP001139493"/>
    </source>
</evidence>
<name>A0A9X2G8L3_9MICO</name>
<gene>
    <name evidence="1" type="ORF">APR03_001979</name>
</gene>
<protein>
    <recommendedName>
        <fullName evidence="3">HNH endonuclease</fullName>
    </recommendedName>
</protein>
<organism evidence="1 2">
    <name type="scientific">Promicromonospora thailandica</name>
    <dbReference type="NCBI Taxonomy" id="765201"/>
    <lineage>
        <taxon>Bacteria</taxon>
        <taxon>Bacillati</taxon>
        <taxon>Actinomycetota</taxon>
        <taxon>Actinomycetes</taxon>
        <taxon>Micrococcales</taxon>
        <taxon>Promicromonosporaceae</taxon>
        <taxon>Promicromonospora</taxon>
    </lineage>
</organism>
<evidence type="ECO:0008006" key="3">
    <source>
        <dbReference type="Google" id="ProtNLM"/>
    </source>
</evidence>